<accession>A0ACC2KB17</accession>
<dbReference type="Proteomes" id="UP001234297">
    <property type="component" value="Chromosome 4"/>
</dbReference>
<protein>
    <submittedName>
        <fullName evidence="1">Uncharacterized protein</fullName>
    </submittedName>
</protein>
<dbReference type="EMBL" id="CM056812">
    <property type="protein sequence ID" value="KAJ8618281.1"/>
    <property type="molecule type" value="Genomic_DNA"/>
</dbReference>
<evidence type="ECO:0000313" key="1">
    <source>
        <dbReference type="EMBL" id="KAJ8618281.1"/>
    </source>
</evidence>
<reference evidence="1 2" key="1">
    <citation type="journal article" date="2022" name="Hortic Res">
        <title>A haplotype resolved chromosomal level avocado genome allows analysis of novel avocado genes.</title>
        <authorList>
            <person name="Nath O."/>
            <person name="Fletcher S.J."/>
            <person name="Hayward A."/>
            <person name="Shaw L.M."/>
            <person name="Masouleh A.K."/>
            <person name="Furtado A."/>
            <person name="Henry R.J."/>
            <person name="Mitter N."/>
        </authorList>
    </citation>
    <scope>NUCLEOTIDE SEQUENCE [LARGE SCALE GENOMIC DNA]</scope>
    <source>
        <strain evidence="2">cv. Hass</strain>
    </source>
</reference>
<keyword evidence="2" id="KW-1185">Reference proteome</keyword>
<gene>
    <name evidence="1" type="ORF">MRB53_014467</name>
</gene>
<name>A0ACC2KB17_PERAE</name>
<organism evidence="1 2">
    <name type="scientific">Persea americana</name>
    <name type="common">Avocado</name>
    <dbReference type="NCBI Taxonomy" id="3435"/>
    <lineage>
        <taxon>Eukaryota</taxon>
        <taxon>Viridiplantae</taxon>
        <taxon>Streptophyta</taxon>
        <taxon>Embryophyta</taxon>
        <taxon>Tracheophyta</taxon>
        <taxon>Spermatophyta</taxon>
        <taxon>Magnoliopsida</taxon>
        <taxon>Magnoliidae</taxon>
        <taxon>Laurales</taxon>
        <taxon>Lauraceae</taxon>
        <taxon>Persea</taxon>
    </lineage>
</organism>
<sequence>MGCGGSKLDDSDAVAFCKERSQLLEDAIRHRYSLAQSHLAYLHSLKSVACSLQRFFDLDQSAMAPSSPFLPLPTQRKGDPDPGPAIETRSPELIKPSSSSPPIVHSHSNSGSHLHFQSGSDSDASGSPFHDHDHEIQAPSPPRYYMNYARSGGPAASISYEQRPQSPEKIHFGGSSYFPSPSPSPSPSTSYSYQYPYSNYGGVGGLLGSLPQYSYSSSPPRQAAAAARAEPSGEEAAPPPPPPPNASTWDFFNPFESVEYYPIYTPSRDSKELREEEGIPDLEDEYQQEVVKEVYGEQKFVAAEKGGGGGDERSRGIGGEVEYGVRSSAVGESSGVEYGVHLVDKNVIANEKPPVESHGNVAPAKGRGPWSDSEAVSAIKEQFVRASDSGSEVSKILEVGKLPYCGKNSVYKVSSRMLDVITISSQPSNYKGTDALPIPENVDLSIDFEEDMWVKSKGLSSTLEKLYIWEKKLYEEIKVEEKMRMIHEKKCMRLKDLDERGAEAHKIESTRTLVRKLSTKIRIAFHFVDSISSKISKLRDEDLWPQIAQLIQGLLGMWKLMLECHQRQCQIITEANNLNAVASSRKLSDAQMEATMQLEQDLLNWILSFYAWVSAQKSYVKALNSWLLKCIHYEPEVTPDGVVPFSPGRIGAPPVFVICNHWFQVMDRIKDNENEVFDAMWAFSDSVLKLWDEYHLEQRQRMMANKDMDRRLKLLEKEEQKMRKALDIVNKKLALVSEQNGLTPPEQIMQRGTNAGVQSGLKQIFESMERFSSICMGAYEELHSRCEEVRLSWENAKVP</sequence>
<proteinExistence type="predicted"/>
<comment type="caution">
    <text evidence="1">The sequence shown here is derived from an EMBL/GenBank/DDBJ whole genome shotgun (WGS) entry which is preliminary data.</text>
</comment>
<evidence type="ECO:0000313" key="2">
    <source>
        <dbReference type="Proteomes" id="UP001234297"/>
    </source>
</evidence>